<dbReference type="STRING" id="1388766.A0A017SME8"/>
<gene>
    <name evidence="1" type="ORF">EURHEDRAFT_400288</name>
</gene>
<sequence length="105" mass="12068">MAGAIFISENQTSYSELWHSLLAEQGDWLHCAMFLNMCFSDNVECVSKCTIANRARSVDTLMRFGMGILLTLEEDEMIAPIVKQCYFALGLSNDYFSFDVEWERF</sequence>
<reference evidence="2" key="1">
    <citation type="journal article" date="2014" name="Nat. Commun.">
        <title>Genomic adaptations of the halophilic Dead Sea filamentous fungus Eurotium rubrum.</title>
        <authorList>
            <person name="Kis-Papo T."/>
            <person name="Weig A.R."/>
            <person name="Riley R."/>
            <person name="Persoh D."/>
            <person name="Salamov A."/>
            <person name="Sun H."/>
            <person name="Lipzen A."/>
            <person name="Wasser S.P."/>
            <person name="Rambold G."/>
            <person name="Grigoriev I.V."/>
            <person name="Nevo E."/>
        </authorList>
    </citation>
    <scope>NUCLEOTIDE SEQUENCE [LARGE SCALE GENOMIC DNA]</scope>
    <source>
        <strain evidence="2">CBS 135680</strain>
    </source>
</reference>
<dbReference type="OrthoDB" id="6921389at2759"/>
<evidence type="ECO:0000313" key="1">
    <source>
        <dbReference type="EMBL" id="EYE98143.1"/>
    </source>
</evidence>
<name>A0A017SME8_ASPRC</name>
<keyword evidence="2" id="KW-1185">Reference proteome</keyword>
<dbReference type="InterPro" id="IPR008949">
    <property type="entry name" value="Isoprenoid_synthase_dom_sf"/>
</dbReference>
<dbReference type="EMBL" id="KK088414">
    <property type="protein sequence ID" value="EYE98143.1"/>
    <property type="molecule type" value="Genomic_DNA"/>
</dbReference>
<dbReference type="GeneID" id="63695126"/>
<evidence type="ECO:0000313" key="2">
    <source>
        <dbReference type="Proteomes" id="UP000019804"/>
    </source>
</evidence>
<accession>A0A017SME8</accession>
<dbReference type="AlphaFoldDB" id="A0A017SME8"/>
<dbReference type="HOGENOM" id="CLU_2236047_0_0_1"/>
<organism evidence="1 2">
    <name type="scientific">Aspergillus ruber (strain CBS 135680)</name>
    <dbReference type="NCBI Taxonomy" id="1388766"/>
    <lineage>
        <taxon>Eukaryota</taxon>
        <taxon>Fungi</taxon>
        <taxon>Dikarya</taxon>
        <taxon>Ascomycota</taxon>
        <taxon>Pezizomycotina</taxon>
        <taxon>Eurotiomycetes</taxon>
        <taxon>Eurotiomycetidae</taxon>
        <taxon>Eurotiales</taxon>
        <taxon>Aspergillaceae</taxon>
        <taxon>Aspergillus</taxon>
        <taxon>Aspergillus subgen. Aspergillus</taxon>
    </lineage>
</organism>
<proteinExistence type="predicted"/>
<dbReference type="Gene3D" id="1.10.600.10">
    <property type="entry name" value="Farnesyl Diphosphate Synthase"/>
    <property type="match status" value="1"/>
</dbReference>
<dbReference type="SUPFAM" id="SSF48576">
    <property type="entry name" value="Terpenoid synthases"/>
    <property type="match status" value="1"/>
</dbReference>
<dbReference type="RefSeq" id="XP_040641831.1">
    <property type="nucleotide sequence ID" value="XM_040780002.1"/>
</dbReference>
<dbReference type="Proteomes" id="UP000019804">
    <property type="component" value="Unassembled WGS sequence"/>
</dbReference>
<protein>
    <submittedName>
        <fullName evidence="1">Uncharacterized protein</fullName>
    </submittedName>
</protein>